<organism evidence="1">
    <name type="scientific">marine metagenome</name>
    <dbReference type="NCBI Taxonomy" id="408172"/>
    <lineage>
        <taxon>unclassified sequences</taxon>
        <taxon>metagenomes</taxon>
        <taxon>ecological metagenomes</taxon>
    </lineage>
</organism>
<dbReference type="EMBL" id="UINC01168232">
    <property type="protein sequence ID" value="SVD71166.1"/>
    <property type="molecule type" value="Genomic_DNA"/>
</dbReference>
<name>A0A382XJ39_9ZZZZ</name>
<evidence type="ECO:0000313" key="1">
    <source>
        <dbReference type="EMBL" id="SVD71166.1"/>
    </source>
</evidence>
<gene>
    <name evidence="1" type="ORF">METZ01_LOCUS424020</name>
</gene>
<dbReference type="AlphaFoldDB" id="A0A382XJ39"/>
<accession>A0A382XJ39</accession>
<proteinExistence type="predicted"/>
<feature type="non-terminal residue" evidence="1">
    <location>
        <position position="62"/>
    </location>
</feature>
<sequence length="62" mass="6908">MIRSINVVFFLPPPQTIILHNLSLTLDKRLKSAVPIILPVKSVNVAVPSSKESPRTKFKLKS</sequence>
<protein>
    <submittedName>
        <fullName evidence="1">Uncharacterized protein</fullName>
    </submittedName>
</protein>
<reference evidence="1" key="1">
    <citation type="submission" date="2018-05" db="EMBL/GenBank/DDBJ databases">
        <authorList>
            <person name="Lanie J.A."/>
            <person name="Ng W.-L."/>
            <person name="Kazmierczak K.M."/>
            <person name="Andrzejewski T.M."/>
            <person name="Davidsen T.M."/>
            <person name="Wayne K.J."/>
            <person name="Tettelin H."/>
            <person name="Glass J.I."/>
            <person name="Rusch D."/>
            <person name="Podicherti R."/>
            <person name="Tsui H.-C.T."/>
            <person name="Winkler M.E."/>
        </authorList>
    </citation>
    <scope>NUCLEOTIDE SEQUENCE</scope>
</reference>